<dbReference type="RefSeq" id="WP_121095019.1">
    <property type="nucleotide sequence ID" value="NZ_UIHC01000016.1"/>
</dbReference>
<feature type="domain" description="N-acetyltransferase" evidence="1">
    <location>
        <begin position="1"/>
        <end position="155"/>
    </location>
</feature>
<dbReference type="Pfam" id="PF00583">
    <property type="entry name" value="Acetyltransf_1"/>
    <property type="match status" value="1"/>
</dbReference>
<dbReference type="GO" id="GO:0016747">
    <property type="term" value="F:acyltransferase activity, transferring groups other than amino-acyl groups"/>
    <property type="evidence" value="ECO:0007669"/>
    <property type="project" value="InterPro"/>
</dbReference>
<proteinExistence type="predicted"/>
<evidence type="ECO:0000313" key="2">
    <source>
        <dbReference type="EMBL" id="SUZ32174.1"/>
    </source>
</evidence>
<protein>
    <recommendedName>
        <fullName evidence="1">N-acetyltransferase domain-containing protein</fullName>
    </recommendedName>
</protein>
<dbReference type="PROSITE" id="PS51186">
    <property type="entry name" value="GNAT"/>
    <property type="match status" value="1"/>
</dbReference>
<dbReference type="EMBL" id="UIHC01000016">
    <property type="protein sequence ID" value="SUZ32174.1"/>
    <property type="molecule type" value="Genomic_DNA"/>
</dbReference>
<keyword evidence="3" id="KW-1185">Reference proteome</keyword>
<dbReference type="AlphaFoldDB" id="A0A3B0MTM0"/>
<accession>A0A3B0MTM0</accession>
<dbReference type="OrthoDB" id="9797178at2"/>
<evidence type="ECO:0000259" key="1">
    <source>
        <dbReference type="PROSITE" id="PS51186"/>
    </source>
</evidence>
<gene>
    <name evidence="2" type="ORF">ROE7235_01928</name>
</gene>
<evidence type="ECO:0000313" key="3">
    <source>
        <dbReference type="Proteomes" id="UP000272908"/>
    </source>
</evidence>
<dbReference type="CDD" id="cd04301">
    <property type="entry name" value="NAT_SF"/>
    <property type="match status" value="1"/>
</dbReference>
<dbReference type="Proteomes" id="UP000272908">
    <property type="component" value="Unassembled WGS sequence"/>
</dbReference>
<reference evidence="3" key="1">
    <citation type="submission" date="2018-08" db="EMBL/GenBank/DDBJ databases">
        <authorList>
            <person name="Rodrigo-Torres L."/>
            <person name="Arahal R. D."/>
            <person name="Lucena T."/>
        </authorList>
    </citation>
    <scope>NUCLEOTIDE SEQUENCE [LARGE SCALE GENOMIC DNA]</scope>
    <source>
        <strain evidence="3">CECT 7235</strain>
    </source>
</reference>
<organism evidence="2 3">
    <name type="scientific">Roseinatronobacter ekhonensis</name>
    <dbReference type="NCBI Taxonomy" id="254356"/>
    <lineage>
        <taxon>Bacteria</taxon>
        <taxon>Pseudomonadati</taxon>
        <taxon>Pseudomonadota</taxon>
        <taxon>Alphaproteobacteria</taxon>
        <taxon>Rhodobacterales</taxon>
        <taxon>Paracoccaceae</taxon>
        <taxon>Roseinatronobacter</taxon>
    </lineage>
</organism>
<dbReference type="Gene3D" id="3.40.630.30">
    <property type="match status" value="1"/>
</dbReference>
<dbReference type="InterPro" id="IPR000182">
    <property type="entry name" value="GNAT_dom"/>
</dbReference>
<sequence length="178" mass="19155">MEFTTETTQAQAIVDLFRATFTDSEGADEGAVIGDFVAALLSTTPARDIFVFSALDGDTVQASAIFTRLRFQDDARTAFILSPMAVATDRQGKGLGQKLLHHALQQLRDAGVAVALTYGDINFYGRVGFRQIDETVAKAPLPLSFPEGWLAQSLTEAELTPLKGASTCVEALNDPALW</sequence>
<dbReference type="InterPro" id="IPR016181">
    <property type="entry name" value="Acyl_CoA_acyltransferase"/>
</dbReference>
<name>A0A3B0MTM0_9RHOB</name>
<dbReference type="SUPFAM" id="SSF55729">
    <property type="entry name" value="Acyl-CoA N-acyltransferases (Nat)"/>
    <property type="match status" value="1"/>
</dbReference>